<proteinExistence type="predicted"/>
<evidence type="ECO:0000313" key="2">
    <source>
        <dbReference type="Proteomes" id="UP001558652"/>
    </source>
</evidence>
<dbReference type="EMBL" id="JBFDAA010000001">
    <property type="protein sequence ID" value="KAL1140255.1"/>
    <property type="molecule type" value="Genomic_DNA"/>
</dbReference>
<comment type="caution">
    <text evidence="1">The sequence shown here is derived from an EMBL/GenBank/DDBJ whole genome shotgun (WGS) entry which is preliminary data.</text>
</comment>
<gene>
    <name evidence="1" type="ORF">AAG570_000187</name>
</gene>
<sequence>MPEVCFLTGRPETQCKRKRLLNTLKTMVTHLEQDQKRECLVPKLVAKGDSCLCPGGRGRIPSFWLKETVCLDGKKAIPRKNDIVQPRKWVPACTSPRPMLDSSLELNGWSSKSSFASRRGTHCAGLMMVAVFNMPSFVGAPNDLNEFTEAVLQAGDHLEVVALIYDNLIALRMGAAARCGGSGAVILLQSRNMGRETPAS</sequence>
<keyword evidence="2" id="KW-1185">Reference proteome</keyword>
<name>A0ABD0YWC5_9HEMI</name>
<dbReference type="AlphaFoldDB" id="A0ABD0YWC5"/>
<accession>A0ABD0YWC5</accession>
<evidence type="ECO:0000313" key="1">
    <source>
        <dbReference type="EMBL" id="KAL1140255.1"/>
    </source>
</evidence>
<organism evidence="1 2">
    <name type="scientific">Ranatra chinensis</name>
    <dbReference type="NCBI Taxonomy" id="642074"/>
    <lineage>
        <taxon>Eukaryota</taxon>
        <taxon>Metazoa</taxon>
        <taxon>Ecdysozoa</taxon>
        <taxon>Arthropoda</taxon>
        <taxon>Hexapoda</taxon>
        <taxon>Insecta</taxon>
        <taxon>Pterygota</taxon>
        <taxon>Neoptera</taxon>
        <taxon>Paraneoptera</taxon>
        <taxon>Hemiptera</taxon>
        <taxon>Heteroptera</taxon>
        <taxon>Panheteroptera</taxon>
        <taxon>Nepomorpha</taxon>
        <taxon>Nepidae</taxon>
        <taxon>Ranatrinae</taxon>
        <taxon>Ranatra</taxon>
    </lineage>
</organism>
<reference evidence="1 2" key="1">
    <citation type="submission" date="2024-07" db="EMBL/GenBank/DDBJ databases">
        <title>Chromosome-level genome assembly of the water stick insect Ranatra chinensis (Heteroptera: Nepidae).</title>
        <authorList>
            <person name="Liu X."/>
        </authorList>
    </citation>
    <scope>NUCLEOTIDE SEQUENCE [LARGE SCALE GENOMIC DNA]</scope>
    <source>
        <strain evidence="1">Cailab_2021Rc</strain>
        <tissue evidence="1">Muscle</tissue>
    </source>
</reference>
<dbReference type="Proteomes" id="UP001558652">
    <property type="component" value="Unassembled WGS sequence"/>
</dbReference>
<protein>
    <submittedName>
        <fullName evidence="1">Uncharacterized protein</fullName>
    </submittedName>
</protein>